<protein>
    <recommendedName>
        <fullName evidence="6">Exonuclease domain-containing protein</fullName>
    </recommendedName>
</protein>
<sequence>MTAPLADKLSSLRLPHEQPEQGALTATSKLDGTSLTAQAGTSALEANNWQPERGRLLWVDCEMTGLNLKTDRIIEIAAMVTDKDLTLLDEGIEYVVRTDKSVLDQMDEWCTKTHSGTGLTQACIASKHSIEEVDRKVTEYVKRYFPDDRSAVLAGSSVHADANFIRKDMPLLAKCLHYRIVDVSSVKELVARWYSLPRQERDPKQGGQQHRARDDIMASIKELKRYRSTVFKPANAVNS</sequence>
<dbReference type="InterPro" id="IPR022894">
    <property type="entry name" value="Oligoribonuclease"/>
</dbReference>
<reference evidence="7 8" key="1">
    <citation type="journal article" date="2011" name="J. Gen. Appl. Microbiol.">
        <title>Draft genome sequencing of the enigmatic basidiomycete Mixia osmundae.</title>
        <authorList>
            <person name="Nishida H."/>
            <person name="Nagatsuka Y."/>
            <person name="Sugiyama J."/>
        </authorList>
    </citation>
    <scope>NUCLEOTIDE SEQUENCE [LARGE SCALE GENOMIC DNA]</scope>
    <source>
        <strain evidence="8">CBS 9802 / IAM 14324 / JCM 22182 / KY 12970</strain>
    </source>
</reference>
<dbReference type="InterPro" id="IPR036397">
    <property type="entry name" value="RNaseH_sf"/>
</dbReference>
<accession>G7E279</accession>
<dbReference type="PANTHER" id="PTHR11046">
    <property type="entry name" value="OLIGORIBONUCLEASE, MITOCHONDRIAL"/>
    <property type="match status" value="1"/>
</dbReference>
<dbReference type="HOGENOM" id="CLU_064761_3_1_1"/>
<evidence type="ECO:0000256" key="5">
    <source>
        <dbReference type="SAM" id="MobiDB-lite"/>
    </source>
</evidence>
<comment type="similarity">
    <text evidence="1">Belongs to the oligoribonuclease family.</text>
</comment>
<keyword evidence="3" id="KW-0378">Hydrolase</keyword>
<proteinExistence type="inferred from homology"/>
<dbReference type="Pfam" id="PF00929">
    <property type="entry name" value="RNase_T"/>
    <property type="match status" value="1"/>
</dbReference>
<dbReference type="InterPro" id="IPR013520">
    <property type="entry name" value="Ribonucl_H"/>
</dbReference>
<dbReference type="FunFam" id="3.30.420.10:FF:000003">
    <property type="entry name" value="Oligoribonuclease"/>
    <property type="match status" value="1"/>
</dbReference>
<dbReference type="SMART" id="SM00479">
    <property type="entry name" value="EXOIII"/>
    <property type="match status" value="1"/>
</dbReference>
<name>G7E279_MIXOS</name>
<keyword evidence="8" id="KW-1185">Reference proteome</keyword>
<keyword evidence="4" id="KW-0269">Exonuclease</keyword>
<dbReference type="GO" id="GO:0000175">
    <property type="term" value="F:3'-5'-RNA exonuclease activity"/>
    <property type="evidence" value="ECO:0007669"/>
    <property type="project" value="InterPro"/>
</dbReference>
<dbReference type="EMBL" id="BABT02000110">
    <property type="protein sequence ID" value="GAA96939.1"/>
    <property type="molecule type" value="Genomic_DNA"/>
</dbReference>
<dbReference type="GO" id="GO:0005739">
    <property type="term" value="C:mitochondrion"/>
    <property type="evidence" value="ECO:0007669"/>
    <property type="project" value="TreeGrafter"/>
</dbReference>
<dbReference type="Gene3D" id="3.30.420.10">
    <property type="entry name" value="Ribonuclease H-like superfamily/Ribonuclease H"/>
    <property type="match status" value="1"/>
</dbReference>
<dbReference type="InParanoid" id="G7E279"/>
<evidence type="ECO:0000256" key="4">
    <source>
        <dbReference type="ARBA" id="ARBA00022839"/>
    </source>
</evidence>
<keyword evidence="2" id="KW-0540">Nuclease</keyword>
<feature type="region of interest" description="Disordered" evidence="5">
    <location>
        <begin position="1"/>
        <end position="31"/>
    </location>
</feature>
<dbReference type="SUPFAM" id="SSF53098">
    <property type="entry name" value="Ribonuclease H-like"/>
    <property type="match status" value="1"/>
</dbReference>
<dbReference type="OMA" id="AFFHYRN"/>
<evidence type="ECO:0000256" key="2">
    <source>
        <dbReference type="ARBA" id="ARBA00022722"/>
    </source>
</evidence>
<dbReference type="GO" id="GO:0003676">
    <property type="term" value="F:nucleic acid binding"/>
    <property type="evidence" value="ECO:0007669"/>
    <property type="project" value="InterPro"/>
</dbReference>
<dbReference type="InterPro" id="IPR012337">
    <property type="entry name" value="RNaseH-like_sf"/>
</dbReference>
<evidence type="ECO:0000256" key="1">
    <source>
        <dbReference type="ARBA" id="ARBA00009921"/>
    </source>
</evidence>
<organism evidence="7 8">
    <name type="scientific">Mixia osmundae (strain CBS 9802 / IAM 14324 / JCM 22182 / KY 12970)</name>
    <dbReference type="NCBI Taxonomy" id="764103"/>
    <lineage>
        <taxon>Eukaryota</taxon>
        <taxon>Fungi</taxon>
        <taxon>Dikarya</taxon>
        <taxon>Basidiomycota</taxon>
        <taxon>Pucciniomycotina</taxon>
        <taxon>Mixiomycetes</taxon>
        <taxon>Mixiales</taxon>
        <taxon>Mixiaceae</taxon>
        <taxon>Mixia</taxon>
    </lineage>
</organism>
<feature type="domain" description="Exonuclease" evidence="6">
    <location>
        <begin position="55"/>
        <end position="232"/>
    </location>
</feature>
<evidence type="ECO:0000313" key="8">
    <source>
        <dbReference type="Proteomes" id="UP000009131"/>
    </source>
</evidence>
<dbReference type="AlphaFoldDB" id="G7E279"/>
<evidence type="ECO:0000256" key="3">
    <source>
        <dbReference type="ARBA" id="ARBA00022801"/>
    </source>
</evidence>
<dbReference type="PANTHER" id="PTHR11046:SF0">
    <property type="entry name" value="OLIGORIBONUCLEASE, MITOCHONDRIAL"/>
    <property type="match status" value="1"/>
</dbReference>
<dbReference type="FunCoup" id="G7E279">
    <property type="interactions" value="459"/>
</dbReference>
<dbReference type="CDD" id="cd06135">
    <property type="entry name" value="Orn"/>
    <property type="match status" value="1"/>
</dbReference>
<evidence type="ECO:0000313" key="7">
    <source>
        <dbReference type="EMBL" id="GAA96939.1"/>
    </source>
</evidence>
<evidence type="ECO:0000259" key="6">
    <source>
        <dbReference type="SMART" id="SM00479"/>
    </source>
</evidence>
<dbReference type="STRING" id="764103.G7E279"/>
<reference evidence="7 8" key="2">
    <citation type="journal article" date="2012" name="Open Biol.">
        <title>Characteristics of nucleosomes and linker DNA regions on the genome of the basidiomycete Mixia osmundae revealed by mono- and dinucleosome mapping.</title>
        <authorList>
            <person name="Nishida H."/>
            <person name="Kondo S."/>
            <person name="Matsumoto T."/>
            <person name="Suzuki Y."/>
            <person name="Yoshikawa H."/>
            <person name="Taylor T.D."/>
            <person name="Sugiyama J."/>
        </authorList>
    </citation>
    <scope>NUCLEOTIDE SEQUENCE [LARGE SCALE GENOMIC DNA]</scope>
    <source>
        <strain evidence="8">CBS 9802 / IAM 14324 / JCM 22182 / KY 12970</strain>
    </source>
</reference>
<dbReference type="RefSeq" id="XP_014565382.1">
    <property type="nucleotide sequence ID" value="XM_014709896.1"/>
</dbReference>
<comment type="caution">
    <text evidence="7">The sequence shown here is derived from an EMBL/GenBank/DDBJ whole genome shotgun (WGS) entry which is preliminary data.</text>
</comment>
<dbReference type="Proteomes" id="UP000009131">
    <property type="component" value="Unassembled WGS sequence"/>
</dbReference>
<dbReference type="eggNOG" id="KOG3242">
    <property type="taxonomic scope" value="Eukaryota"/>
</dbReference>
<dbReference type="NCBIfam" id="NF003765">
    <property type="entry name" value="PRK05359.1"/>
    <property type="match status" value="1"/>
</dbReference>
<gene>
    <name evidence="7" type="primary">Mo03613</name>
    <name evidence="7" type="ORF">E5Q_03613</name>
</gene>
<dbReference type="OrthoDB" id="270189at2759"/>